<dbReference type="SUPFAM" id="SSF54001">
    <property type="entry name" value="Cysteine proteinases"/>
    <property type="match status" value="1"/>
</dbReference>
<name>A0AA96EJW7_9VIRU</name>
<proteinExistence type="inferred from homology"/>
<organism evidence="3">
    <name type="scientific">Marseillevirus sp</name>
    <dbReference type="NCBI Taxonomy" id="2809551"/>
    <lineage>
        <taxon>Viruses</taxon>
        <taxon>Varidnaviria</taxon>
        <taxon>Bamfordvirae</taxon>
        <taxon>Nucleocytoviricota</taxon>
        <taxon>Megaviricetes</taxon>
        <taxon>Pimascovirales</taxon>
        <taxon>Pimascovirales incertae sedis</taxon>
        <taxon>Marseilleviridae</taxon>
        <taxon>Marseillevirus</taxon>
    </lineage>
</organism>
<dbReference type="EMBL" id="OR343188">
    <property type="protein sequence ID" value="WNL49655.1"/>
    <property type="molecule type" value="Genomic_DNA"/>
</dbReference>
<evidence type="ECO:0000313" key="3">
    <source>
        <dbReference type="EMBL" id="WNL49655.1"/>
    </source>
</evidence>
<evidence type="ECO:0000256" key="1">
    <source>
        <dbReference type="ARBA" id="ARBA00034761"/>
    </source>
</evidence>
<evidence type="ECO:0000256" key="2">
    <source>
        <dbReference type="ARBA" id="ARBA00034814"/>
    </source>
</evidence>
<dbReference type="InterPro" id="IPR024453">
    <property type="entry name" value="Peptidase_C92"/>
</dbReference>
<protein>
    <recommendedName>
        <fullName evidence="2">Protein OPG091</fullName>
    </recommendedName>
</protein>
<comment type="similarity">
    <text evidence="1">Belongs to the orthopoxvirus OPG091 family.</text>
</comment>
<accession>A0AA96EJW7</accession>
<dbReference type="Pfam" id="PF05708">
    <property type="entry name" value="Peptidase_C92"/>
    <property type="match status" value="1"/>
</dbReference>
<sequence length="205" mass="23390">MKGLCCLLFIALLPVLVLLFFLVGFFFSKTPRENFGEFDKTSLKTGDVLLLSGKTFPERIICFLTNCEFSHCAMVVKKDGKIWLWEADIGQGKKKGPRLIEFDQKLKRYKGYRTAAIARIDKEISISDFLKGAEKHFNRPMDDMMFSYFFGRNKKDDSVFCSELIASTLRDSGKINNDETCKGISPSLFLKGFGGIYSSPEFFSW</sequence>
<dbReference type="Gene3D" id="3.90.1720.10">
    <property type="entry name" value="endopeptidase domain like (from Nostoc punctiforme)"/>
    <property type="match status" value="1"/>
</dbReference>
<gene>
    <name evidence="3" type="ORF">MarFTMF_139</name>
</gene>
<reference evidence="3" key="1">
    <citation type="submission" date="2023-07" db="EMBL/GenBank/DDBJ databases">
        <authorList>
            <person name="Xia Y."/>
        </authorList>
    </citation>
    <scope>NUCLEOTIDE SEQUENCE</scope>
    <source>
        <strain evidence="3">F</strain>
    </source>
</reference>
<dbReference type="InterPro" id="IPR038765">
    <property type="entry name" value="Papain-like_cys_pep_sf"/>
</dbReference>